<dbReference type="Proteomes" id="UP000030512">
    <property type="component" value="Chromosome"/>
</dbReference>
<dbReference type="STRING" id="1538553.JT25_010790"/>
<dbReference type="PANTHER" id="PTHR35149">
    <property type="entry name" value="SLL5132 PROTEIN"/>
    <property type="match status" value="1"/>
</dbReference>
<proteinExistence type="predicted"/>
<dbReference type="KEGG" id="mdn:JT25_010790"/>
<dbReference type="InterPro" id="IPR011089">
    <property type="entry name" value="GmrSD_C"/>
</dbReference>
<dbReference type="Pfam" id="PF07510">
    <property type="entry name" value="GmrSD_C"/>
    <property type="match status" value="1"/>
</dbReference>
<dbReference type="InterPro" id="IPR004919">
    <property type="entry name" value="GmrSD_N"/>
</dbReference>
<dbReference type="RefSeq" id="WP_036276124.1">
    <property type="nucleotide sequence ID" value="NZ_CP014476.1"/>
</dbReference>
<evidence type="ECO:0000259" key="2">
    <source>
        <dbReference type="Pfam" id="PF07510"/>
    </source>
</evidence>
<accession>A0A126T4H6</accession>
<keyword evidence="4" id="KW-1185">Reference proteome</keyword>
<evidence type="ECO:0000313" key="4">
    <source>
        <dbReference type="Proteomes" id="UP000030512"/>
    </source>
</evidence>
<protein>
    <submittedName>
        <fullName evidence="3">RloF protein</fullName>
    </submittedName>
</protein>
<dbReference type="OrthoDB" id="9798761at2"/>
<evidence type="ECO:0000313" key="3">
    <source>
        <dbReference type="EMBL" id="AMK76968.1"/>
    </source>
</evidence>
<dbReference type="PANTHER" id="PTHR35149:SF2">
    <property type="entry name" value="DUF262 DOMAIN-CONTAINING PROTEIN"/>
    <property type="match status" value="1"/>
</dbReference>
<dbReference type="EMBL" id="CP014476">
    <property type="protein sequence ID" value="AMK76968.1"/>
    <property type="molecule type" value="Genomic_DNA"/>
</dbReference>
<dbReference type="Pfam" id="PF03235">
    <property type="entry name" value="GmrSD_N"/>
    <property type="match status" value="1"/>
</dbReference>
<sequence>MATFMLMEPTNQSFQELIGNGIKYQVPRFQRDYAWDKQQWEDLWADIETIVEEQFHYMGYIVLQRKAQYDFEVIDGQQRLITLSLIILAAMKNIQTLINKGQEVNENNHRLKVLKERYIGSTNPISLRVDSKLSLNRNNSVNFKAICDNLEAPNKRGQTNTNKLINRCFKFFEEKKTGGSGQEIAEFIERVASGMIFTKIVVQDDLNAYKVFETLNARGVQLSTPDLLKNYIFSIVTKNDNVDDQDLNDLDESWSEIVSQLGESNFTDFIRYHHNFQANLSQKRELFSSVRKLADTPEKAYTYLRSLGIYAPVYASLLNPEDDWWANQEIDYREAKKYLDGFDLFNIKQPFTILMSAFHRFSPDEFVKLTKYIYVLSIRYNVICHFSPNEQETAYNQLAIKINNRDYTRASHIKNSEIFKKLYPSDDAFFNAFEFHKMPSRRSEKKIRFLLSEIEYYLGHNTNYTKTTLEHICPYNPDENWDNYFGGGINDIQDRLGNVILLEKDQLGRSSFEDKKIAYMNSHYPLAVKVASYNQWNLQNLNDYQAWLATQAVLTWKVSYE</sequence>
<evidence type="ECO:0000259" key="1">
    <source>
        <dbReference type="Pfam" id="PF03235"/>
    </source>
</evidence>
<reference evidence="3 4" key="1">
    <citation type="journal article" date="2015" name="Environ. Microbiol.">
        <title>Methane oxidation coupled to nitrate reduction under hypoxia by the Gammaproteobacterium Methylomonas denitrificans, sp. nov. type strain FJG1.</title>
        <authorList>
            <person name="Kits K.D."/>
            <person name="Klotz M.G."/>
            <person name="Stein L.Y."/>
        </authorList>
    </citation>
    <scope>NUCLEOTIDE SEQUENCE [LARGE SCALE GENOMIC DNA]</scope>
    <source>
        <strain evidence="3 4">FJG1</strain>
    </source>
</reference>
<organism evidence="3 4">
    <name type="scientific">Methylomonas denitrificans</name>
    <dbReference type="NCBI Taxonomy" id="1538553"/>
    <lineage>
        <taxon>Bacteria</taxon>
        <taxon>Pseudomonadati</taxon>
        <taxon>Pseudomonadota</taxon>
        <taxon>Gammaproteobacteria</taxon>
        <taxon>Methylococcales</taxon>
        <taxon>Methylococcaceae</taxon>
        <taxon>Methylomonas</taxon>
    </lineage>
</organism>
<gene>
    <name evidence="3" type="ORF">JT25_010790</name>
</gene>
<name>A0A126T4H6_9GAMM</name>
<feature type="domain" description="GmrSD restriction endonucleases C-terminal" evidence="2">
    <location>
        <begin position="423"/>
        <end position="550"/>
    </location>
</feature>
<dbReference type="AlphaFoldDB" id="A0A126T4H6"/>
<feature type="domain" description="GmrSD restriction endonucleases N-terminal" evidence="1">
    <location>
        <begin position="16"/>
        <end position="233"/>
    </location>
</feature>